<dbReference type="SUPFAM" id="SSF103473">
    <property type="entry name" value="MFS general substrate transporter"/>
    <property type="match status" value="1"/>
</dbReference>
<dbReference type="InterPro" id="IPR011701">
    <property type="entry name" value="MFS"/>
</dbReference>
<dbReference type="Proteomes" id="UP001433268">
    <property type="component" value="Unassembled WGS sequence"/>
</dbReference>
<evidence type="ECO:0000256" key="3">
    <source>
        <dbReference type="ARBA" id="ARBA00022989"/>
    </source>
</evidence>
<evidence type="ECO:0000256" key="1">
    <source>
        <dbReference type="ARBA" id="ARBA00004141"/>
    </source>
</evidence>
<feature type="transmembrane region" description="Helical" evidence="6">
    <location>
        <begin position="388"/>
        <end position="409"/>
    </location>
</feature>
<feature type="transmembrane region" description="Helical" evidence="6">
    <location>
        <begin position="78"/>
        <end position="104"/>
    </location>
</feature>
<evidence type="ECO:0000256" key="2">
    <source>
        <dbReference type="ARBA" id="ARBA00022692"/>
    </source>
</evidence>
<dbReference type="EMBL" id="JAQQWN010000009">
    <property type="protein sequence ID" value="KAK8066422.1"/>
    <property type="molecule type" value="Genomic_DNA"/>
</dbReference>
<keyword evidence="3 6" id="KW-1133">Transmembrane helix</keyword>
<evidence type="ECO:0000256" key="5">
    <source>
        <dbReference type="SAM" id="MobiDB-lite"/>
    </source>
</evidence>
<evidence type="ECO:0000313" key="8">
    <source>
        <dbReference type="EMBL" id="KAK8066422.1"/>
    </source>
</evidence>
<feature type="transmembrane region" description="Helical" evidence="6">
    <location>
        <begin position="441"/>
        <end position="466"/>
    </location>
</feature>
<reference evidence="8 9" key="1">
    <citation type="submission" date="2023-01" db="EMBL/GenBank/DDBJ databases">
        <title>Analysis of 21 Apiospora genomes using comparative genomics revels a genus with tremendous synthesis potential of carbohydrate active enzymes and secondary metabolites.</title>
        <authorList>
            <person name="Sorensen T."/>
        </authorList>
    </citation>
    <scope>NUCLEOTIDE SEQUENCE [LARGE SCALE GENOMIC DNA]</scope>
    <source>
        <strain evidence="8 9">CBS 114990</strain>
    </source>
</reference>
<keyword evidence="4 6" id="KW-0472">Membrane</keyword>
<feature type="transmembrane region" description="Helical" evidence="6">
    <location>
        <begin position="124"/>
        <end position="148"/>
    </location>
</feature>
<keyword evidence="2 6" id="KW-0812">Transmembrane</keyword>
<accession>A0ABR1V5E0</accession>
<feature type="transmembrane region" description="Helical" evidence="6">
    <location>
        <begin position="478"/>
        <end position="498"/>
    </location>
</feature>
<feature type="transmembrane region" description="Helical" evidence="6">
    <location>
        <begin position="282"/>
        <end position="301"/>
    </location>
</feature>
<feature type="transmembrane region" description="Helical" evidence="6">
    <location>
        <begin position="518"/>
        <end position="538"/>
    </location>
</feature>
<sequence>MATMSETTTVVELTPLPALNNPGSTPTATATAAATTTTTAAGLLSSSDARTTARLGSARRRIFDVAPANILSKASRTLITTLIICTNVVQFISNFVTIAAGTTFTRDFGRKSGPGQANWMPASFRYFAFPKLLCIAVPLTQGAFVLISGRLGAVYGHQRILLLGGAIIVVFSLANAFCGTYESFVTMRALTGVGGGLVMPNAVAMITIMLPPGRSRNITMGFFASAAPIGGWLGALFAGVFATAPGEWKWLFIFIAALGLLVFGGLAFLLPREEPIDKGGKIDYMGACLGLGSLLLFNFCWNQAPSAGWKTPYEIACLVTSLALFAAFLLWEKFVATEPVMPMDIFRTPTFTALVFVVLLSYMSFGISLWYMISWQQELRGWTVMQTALGWIPFVVGAIVAVGLAAWLIPRLAAQWIMAIGIGVMVVSNLLLATMPVQQTYWAQTFPAVLVGSICPDFVYVAAQIIASNSVSRKQQGVAGSLIGTLNLYGNSLGLGFAGTIETELTKGQVDPVKGYRAALYFGVALAVVGLLIDFAFVRMPKDEREGWGTDTEGETYQDEPGVSGHATGVQREAPVGSLA</sequence>
<protein>
    <recommendedName>
        <fullName evidence="7">Major facilitator superfamily (MFS) profile domain-containing protein</fullName>
    </recommendedName>
</protein>
<dbReference type="RefSeq" id="XP_066663175.1">
    <property type="nucleotide sequence ID" value="XM_066817483.1"/>
</dbReference>
<feature type="transmembrane region" description="Helical" evidence="6">
    <location>
        <begin position="189"/>
        <end position="210"/>
    </location>
</feature>
<evidence type="ECO:0000256" key="4">
    <source>
        <dbReference type="ARBA" id="ARBA00023136"/>
    </source>
</evidence>
<keyword evidence="9" id="KW-1185">Reference proteome</keyword>
<proteinExistence type="predicted"/>
<evidence type="ECO:0000313" key="9">
    <source>
        <dbReference type="Proteomes" id="UP001433268"/>
    </source>
</evidence>
<feature type="transmembrane region" description="Helical" evidence="6">
    <location>
        <begin position="351"/>
        <end position="373"/>
    </location>
</feature>
<dbReference type="Pfam" id="PF07690">
    <property type="entry name" value="MFS_1"/>
    <property type="match status" value="1"/>
</dbReference>
<comment type="caution">
    <text evidence="8">The sequence shown here is derived from an EMBL/GenBank/DDBJ whole genome shotgun (WGS) entry which is preliminary data.</text>
</comment>
<gene>
    <name evidence="8" type="ORF">PG997_013169</name>
</gene>
<dbReference type="InterPro" id="IPR036259">
    <property type="entry name" value="MFS_trans_sf"/>
</dbReference>
<feature type="transmembrane region" description="Helical" evidence="6">
    <location>
        <begin position="222"/>
        <end position="244"/>
    </location>
</feature>
<dbReference type="Gene3D" id="1.20.1250.20">
    <property type="entry name" value="MFS general substrate transporter like domains"/>
    <property type="match status" value="2"/>
</dbReference>
<feature type="transmembrane region" description="Helical" evidence="6">
    <location>
        <begin position="160"/>
        <end position="177"/>
    </location>
</feature>
<evidence type="ECO:0000256" key="6">
    <source>
        <dbReference type="SAM" id="Phobius"/>
    </source>
</evidence>
<dbReference type="InterPro" id="IPR020846">
    <property type="entry name" value="MFS_dom"/>
</dbReference>
<feature type="transmembrane region" description="Helical" evidence="6">
    <location>
        <begin position="313"/>
        <end position="331"/>
    </location>
</feature>
<feature type="domain" description="Major facilitator superfamily (MFS) profile" evidence="7">
    <location>
        <begin position="79"/>
        <end position="542"/>
    </location>
</feature>
<evidence type="ECO:0000259" key="7">
    <source>
        <dbReference type="PROSITE" id="PS50850"/>
    </source>
</evidence>
<dbReference type="PROSITE" id="PS50850">
    <property type="entry name" value="MFS"/>
    <property type="match status" value="1"/>
</dbReference>
<feature type="region of interest" description="Disordered" evidence="5">
    <location>
        <begin position="546"/>
        <end position="580"/>
    </location>
</feature>
<dbReference type="PANTHER" id="PTHR42718">
    <property type="entry name" value="MAJOR FACILITATOR SUPERFAMILY MULTIDRUG TRANSPORTER MFSC"/>
    <property type="match status" value="1"/>
</dbReference>
<feature type="transmembrane region" description="Helical" evidence="6">
    <location>
        <begin position="416"/>
        <end position="435"/>
    </location>
</feature>
<name>A0ABR1V5E0_9PEZI</name>
<comment type="subcellular location">
    <subcellularLocation>
        <location evidence="1">Membrane</location>
        <topology evidence="1">Multi-pass membrane protein</topology>
    </subcellularLocation>
</comment>
<organism evidence="8 9">
    <name type="scientific">Apiospora hydei</name>
    <dbReference type="NCBI Taxonomy" id="1337664"/>
    <lineage>
        <taxon>Eukaryota</taxon>
        <taxon>Fungi</taxon>
        <taxon>Dikarya</taxon>
        <taxon>Ascomycota</taxon>
        <taxon>Pezizomycotina</taxon>
        <taxon>Sordariomycetes</taxon>
        <taxon>Xylariomycetidae</taxon>
        <taxon>Amphisphaeriales</taxon>
        <taxon>Apiosporaceae</taxon>
        <taxon>Apiospora</taxon>
    </lineage>
</organism>
<dbReference type="PANTHER" id="PTHR42718:SF41">
    <property type="entry name" value="MFS TRANSPORTER OF UNKOWN SPECIFICITY (AFU_ORTHOLOGUE AFUA_5G09940)-RELATED"/>
    <property type="match status" value="1"/>
</dbReference>
<dbReference type="GeneID" id="92050543"/>
<feature type="transmembrane region" description="Helical" evidence="6">
    <location>
        <begin position="250"/>
        <end position="270"/>
    </location>
</feature>